<feature type="region of interest" description="Disordered" evidence="1">
    <location>
        <begin position="349"/>
        <end position="437"/>
    </location>
</feature>
<dbReference type="FunFam" id="1.10.8.270:FF:000010">
    <property type="entry name" value="Putative USP6 N-terminal-like protein"/>
    <property type="match status" value="1"/>
</dbReference>
<dbReference type="OrthoDB" id="294251at2759"/>
<dbReference type="GO" id="GO:0031267">
    <property type="term" value="F:small GTPase binding"/>
    <property type="evidence" value="ECO:0007669"/>
    <property type="project" value="TreeGrafter"/>
</dbReference>
<evidence type="ECO:0000313" key="4">
    <source>
        <dbReference type="Proteomes" id="UP000708208"/>
    </source>
</evidence>
<evidence type="ECO:0000313" key="3">
    <source>
        <dbReference type="EMBL" id="CAG7722992.1"/>
    </source>
</evidence>
<dbReference type="PROSITE" id="PS50086">
    <property type="entry name" value="TBC_RABGAP"/>
    <property type="match status" value="1"/>
</dbReference>
<keyword evidence="4" id="KW-1185">Reference proteome</keyword>
<sequence length="630" mass="71082">MVETEDEWIDKAEEERLGIIAKYDKGREKGAQIDPWEDPAFEIYHVTDAYGFIHDNRLPLKSNPDEIKRKNTELERVDKWLKMLKAWDKYKNGEKLKKRTYKGIPNKLRGEAWAKLLELQTLKDQQKGKYEEMYQLARKHSPDIRQIDLDVNRTYRDHVNFRERYGITQQALFKILCAYSVYNSEVGYCQGMSQIAALLLLYLNEEDAFWALAQLMTNHKYAMHGFFIAGFPKLVRFQSHHDKILSIMLPKLKKHFDKHDGEKVLICGAYAILKIHSKTLLAKKNMDDILTYIQSKLPQNFDCDTDTAITLFNKHSEELHRKKLDTAGEPGDDELVKKPFGVIENLLPAVNNHHKSSRPAASPKKPVDSNENTKQDPSPNKLPPAGSVLENNSDLSPSPTRVTQSVGVLENSRQREQSPKPPADVLENSRPRTQSPQFVDVLEGSRLQARSPQPVDVVEKFTPITRSPQPVSVPENARPSSRSNRSIDGFNPTRRTPSPRDSVAVHENNRPSVSPRLPVSVPENISRRSLSPANINPPVYGRENSRASSSTPSPVNIPIENYMSSPSPPLSLNIPSGETVRIHVPYNSPSHHSSSFATTSSASRNGFDLSKSDPNRIKIDVSGSGSEILG</sequence>
<comment type="caution">
    <text evidence="3">The sequence shown here is derived from an EMBL/GenBank/DDBJ whole genome shotgun (WGS) entry which is preliminary data.</text>
</comment>
<feature type="compositionally biased region" description="Polar residues" evidence="1">
    <location>
        <begin position="389"/>
        <end position="406"/>
    </location>
</feature>
<accession>A0A8J2JM23</accession>
<evidence type="ECO:0000256" key="1">
    <source>
        <dbReference type="SAM" id="MobiDB-lite"/>
    </source>
</evidence>
<dbReference type="PANTHER" id="PTHR47219">
    <property type="entry name" value="RAB GTPASE-ACTIVATING PROTEIN 1-LIKE"/>
    <property type="match status" value="1"/>
</dbReference>
<dbReference type="EMBL" id="CAJVCH010094577">
    <property type="protein sequence ID" value="CAG7722992.1"/>
    <property type="molecule type" value="Genomic_DNA"/>
</dbReference>
<name>A0A8J2JM23_9HEXA</name>
<dbReference type="Proteomes" id="UP000708208">
    <property type="component" value="Unassembled WGS sequence"/>
</dbReference>
<proteinExistence type="predicted"/>
<dbReference type="InterPro" id="IPR000195">
    <property type="entry name" value="Rab-GAP-TBC_dom"/>
</dbReference>
<feature type="compositionally biased region" description="Low complexity" evidence="1">
    <location>
        <begin position="510"/>
        <end position="522"/>
    </location>
</feature>
<reference evidence="3" key="1">
    <citation type="submission" date="2021-06" db="EMBL/GenBank/DDBJ databases">
        <authorList>
            <person name="Hodson N. C."/>
            <person name="Mongue J. A."/>
            <person name="Jaron S. K."/>
        </authorList>
    </citation>
    <scope>NUCLEOTIDE SEQUENCE</scope>
</reference>
<dbReference type="SMART" id="SM00164">
    <property type="entry name" value="TBC"/>
    <property type="match status" value="1"/>
</dbReference>
<feature type="region of interest" description="Disordered" evidence="1">
    <location>
        <begin position="461"/>
        <end position="553"/>
    </location>
</feature>
<protein>
    <recommendedName>
        <fullName evidence="2">Rab-GAP TBC domain-containing protein</fullName>
    </recommendedName>
</protein>
<organism evidence="3 4">
    <name type="scientific">Allacma fusca</name>
    <dbReference type="NCBI Taxonomy" id="39272"/>
    <lineage>
        <taxon>Eukaryota</taxon>
        <taxon>Metazoa</taxon>
        <taxon>Ecdysozoa</taxon>
        <taxon>Arthropoda</taxon>
        <taxon>Hexapoda</taxon>
        <taxon>Collembola</taxon>
        <taxon>Symphypleona</taxon>
        <taxon>Sminthuridae</taxon>
        <taxon>Allacma</taxon>
    </lineage>
</organism>
<feature type="compositionally biased region" description="Basic and acidic residues" evidence="1">
    <location>
        <begin position="365"/>
        <end position="374"/>
    </location>
</feature>
<dbReference type="FunFam" id="1.10.10.750:FF:000001">
    <property type="entry name" value="TBC1 domain family member 10A"/>
    <property type="match status" value="1"/>
</dbReference>
<evidence type="ECO:0000259" key="2">
    <source>
        <dbReference type="PROSITE" id="PS50086"/>
    </source>
</evidence>
<dbReference type="GO" id="GO:0005096">
    <property type="term" value="F:GTPase activator activity"/>
    <property type="evidence" value="ECO:0007669"/>
    <property type="project" value="TreeGrafter"/>
</dbReference>
<dbReference type="AlphaFoldDB" id="A0A8J2JM23"/>
<gene>
    <name evidence="3" type="ORF">AFUS01_LOCUS12100</name>
</gene>
<feature type="compositionally biased region" description="Basic and acidic residues" evidence="1">
    <location>
        <begin position="610"/>
        <end position="619"/>
    </location>
</feature>
<feature type="region of interest" description="Disordered" evidence="1">
    <location>
        <begin position="589"/>
        <end position="630"/>
    </location>
</feature>
<dbReference type="PANTHER" id="PTHR47219:SF19">
    <property type="entry name" value="USP6 N-TERMINAL-LIKE PROTEIN ISOFORM X1"/>
    <property type="match status" value="1"/>
</dbReference>
<dbReference type="Pfam" id="PF00566">
    <property type="entry name" value="RabGAP-TBC"/>
    <property type="match status" value="1"/>
</dbReference>
<feature type="compositionally biased region" description="Low complexity" evidence="1">
    <location>
        <begin position="589"/>
        <end position="603"/>
    </location>
</feature>
<feature type="domain" description="Rab-GAP TBC" evidence="2">
    <location>
        <begin position="103"/>
        <end position="300"/>
    </location>
</feature>
<dbReference type="InterPro" id="IPR050302">
    <property type="entry name" value="Rab_GAP_TBC_domain"/>
</dbReference>